<organism evidence="7 8">
    <name type="scientific">Neogobius melanostomus</name>
    <name type="common">round goby</name>
    <dbReference type="NCBI Taxonomy" id="47308"/>
    <lineage>
        <taxon>Eukaryota</taxon>
        <taxon>Metazoa</taxon>
        <taxon>Chordata</taxon>
        <taxon>Craniata</taxon>
        <taxon>Vertebrata</taxon>
        <taxon>Euteleostomi</taxon>
        <taxon>Actinopterygii</taxon>
        <taxon>Neopterygii</taxon>
        <taxon>Teleostei</taxon>
        <taxon>Neoteleostei</taxon>
        <taxon>Acanthomorphata</taxon>
        <taxon>Gobiaria</taxon>
        <taxon>Gobiiformes</taxon>
        <taxon>Gobioidei</taxon>
        <taxon>Gobiidae</taxon>
        <taxon>Benthophilinae</taxon>
        <taxon>Neogobiini</taxon>
        <taxon>Neogobius</taxon>
    </lineage>
</organism>
<dbReference type="InterPro" id="IPR010989">
    <property type="entry name" value="SNARE"/>
</dbReference>
<dbReference type="GO" id="GO:0008021">
    <property type="term" value="C:synaptic vesicle"/>
    <property type="evidence" value="ECO:0007669"/>
    <property type="project" value="TreeGrafter"/>
</dbReference>
<name>A0A8C6SUL2_9GOBI</name>
<protein>
    <submittedName>
        <fullName evidence="7">Syntaxin 11</fullName>
    </submittedName>
</protein>
<comment type="similarity">
    <text evidence="2">Belongs to the syntaxin family.</text>
</comment>
<keyword evidence="5" id="KW-0472">Membrane</keyword>
<dbReference type="PANTHER" id="PTHR19957">
    <property type="entry name" value="SYNTAXIN"/>
    <property type="match status" value="1"/>
</dbReference>
<reference evidence="7" key="1">
    <citation type="submission" date="2025-08" db="UniProtKB">
        <authorList>
            <consortium name="Ensembl"/>
        </authorList>
    </citation>
    <scope>IDENTIFICATION</scope>
</reference>
<dbReference type="PANTHER" id="PTHR19957:SF30">
    <property type="entry name" value="SYNTAXIN-11"/>
    <property type="match status" value="1"/>
</dbReference>
<dbReference type="Gene3D" id="1.20.58.70">
    <property type="match status" value="1"/>
</dbReference>
<dbReference type="FunFam" id="1.20.5.110:FF:000022">
    <property type="entry name" value="Syntaxin 19"/>
    <property type="match status" value="1"/>
</dbReference>
<evidence type="ECO:0000256" key="3">
    <source>
        <dbReference type="ARBA" id="ARBA00022448"/>
    </source>
</evidence>
<sequence length="284" mass="32806">QFHGCCFLQFKPSKKQEAELHEPVDETDIDDVLYSQEAVVFETPSAFEDVLKEAHSIRKELSVLRFDVERLTDSDSIARGIVQRGEDLYARIQALGQDSRRLQETEGPNRAVSRIAQTQYDTLTCAFHNVMNQYNKAEMIQRSMCCGRIKRHASIMGTEITDLQLDELVDKGGEGWAEFSQSLQTQGARSSRWALREIQGRHKELLELESRLKQVHDLFLQMAVLVEEQGGMLNNIEANVNRTEEYVERINVQLKKALKYKKKNPFLQCCPCLPCWRYNDNKTF</sequence>
<dbReference type="Pfam" id="PF05739">
    <property type="entry name" value="SNARE"/>
    <property type="match status" value="1"/>
</dbReference>
<feature type="domain" description="T-SNARE coiled-coil homology" evidence="6">
    <location>
        <begin position="195"/>
        <end position="257"/>
    </location>
</feature>
<dbReference type="PROSITE" id="PS50192">
    <property type="entry name" value="T_SNARE"/>
    <property type="match status" value="1"/>
</dbReference>
<dbReference type="InterPro" id="IPR000727">
    <property type="entry name" value="T_SNARE_dom"/>
</dbReference>
<evidence type="ECO:0000256" key="2">
    <source>
        <dbReference type="ARBA" id="ARBA00009063"/>
    </source>
</evidence>
<dbReference type="AlphaFoldDB" id="A0A8C6SUL2"/>
<dbReference type="InterPro" id="IPR045242">
    <property type="entry name" value="Syntaxin"/>
</dbReference>
<dbReference type="SUPFAM" id="SSF47661">
    <property type="entry name" value="t-snare proteins"/>
    <property type="match status" value="1"/>
</dbReference>
<evidence type="ECO:0000256" key="4">
    <source>
        <dbReference type="ARBA" id="ARBA00023054"/>
    </source>
</evidence>
<keyword evidence="3" id="KW-0813">Transport</keyword>
<evidence type="ECO:0000256" key="5">
    <source>
        <dbReference type="ARBA" id="ARBA00023136"/>
    </source>
</evidence>
<dbReference type="GO" id="GO:0005484">
    <property type="term" value="F:SNAP receptor activity"/>
    <property type="evidence" value="ECO:0007669"/>
    <property type="project" value="TreeGrafter"/>
</dbReference>
<reference evidence="7" key="2">
    <citation type="submission" date="2025-09" db="UniProtKB">
        <authorList>
            <consortium name="Ensembl"/>
        </authorList>
    </citation>
    <scope>IDENTIFICATION</scope>
</reference>
<dbReference type="GO" id="GO:0048278">
    <property type="term" value="P:vesicle docking"/>
    <property type="evidence" value="ECO:0007669"/>
    <property type="project" value="TreeGrafter"/>
</dbReference>
<dbReference type="Proteomes" id="UP000694523">
    <property type="component" value="Unplaced"/>
</dbReference>
<dbReference type="GO" id="GO:0048787">
    <property type="term" value="C:presynaptic active zone membrane"/>
    <property type="evidence" value="ECO:0007669"/>
    <property type="project" value="TreeGrafter"/>
</dbReference>
<evidence type="ECO:0000259" key="6">
    <source>
        <dbReference type="PROSITE" id="PS50192"/>
    </source>
</evidence>
<comment type="subcellular location">
    <subcellularLocation>
        <location evidence="1">Endomembrane system</location>
        <topology evidence="1">Peripheral membrane protein</topology>
    </subcellularLocation>
</comment>
<dbReference type="GO" id="GO:0000149">
    <property type="term" value="F:SNARE binding"/>
    <property type="evidence" value="ECO:0007669"/>
    <property type="project" value="TreeGrafter"/>
</dbReference>
<dbReference type="GO" id="GO:0031629">
    <property type="term" value="P:synaptic vesicle fusion to presynaptic active zone membrane"/>
    <property type="evidence" value="ECO:0007669"/>
    <property type="project" value="TreeGrafter"/>
</dbReference>
<accession>A0A8C6SUL2</accession>
<keyword evidence="4" id="KW-0175">Coiled coil</keyword>
<evidence type="ECO:0000256" key="1">
    <source>
        <dbReference type="ARBA" id="ARBA00004184"/>
    </source>
</evidence>
<dbReference type="InterPro" id="IPR006011">
    <property type="entry name" value="Syntaxin_N"/>
</dbReference>
<dbReference type="Ensembl" id="ENSNMLT00000011834.1">
    <property type="protein sequence ID" value="ENSNMLP00000010461.1"/>
    <property type="gene ID" value="ENSNMLG00000007210.1"/>
</dbReference>
<dbReference type="SMART" id="SM00397">
    <property type="entry name" value="t_SNARE"/>
    <property type="match status" value="1"/>
</dbReference>
<evidence type="ECO:0000313" key="7">
    <source>
        <dbReference type="Ensembl" id="ENSNMLP00000010461.1"/>
    </source>
</evidence>
<dbReference type="GO" id="GO:0031201">
    <property type="term" value="C:SNARE complex"/>
    <property type="evidence" value="ECO:0007669"/>
    <property type="project" value="TreeGrafter"/>
</dbReference>
<dbReference type="Pfam" id="PF00804">
    <property type="entry name" value="Syntaxin"/>
    <property type="match status" value="1"/>
</dbReference>
<evidence type="ECO:0000313" key="8">
    <source>
        <dbReference type="Proteomes" id="UP000694523"/>
    </source>
</evidence>
<keyword evidence="8" id="KW-1185">Reference proteome</keyword>
<dbReference type="GO" id="GO:0006886">
    <property type="term" value="P:intracellular protein transport"/>
    <property type="evidence" value="ECO:0007669"/>
    <property type="project" value="TreeGrafter"/>
</dbReference>
<proteinExistence type="inferred from homology"/>